<feature type="transmembrane region" description="Helical" evidence="5">
    <location>
        <begin position="88"/>
        <end position="105"/>
    </location>
</feature>
<dbReference type="Pfam" id="PF00664">
    <property type="entry name" value="ABC_membrane"/>
    <property type="match status" value="1"/>
</dbReference>
<proteinExistence type="predicted"/>
<keyword evidence="2 5" id="KW-0812">Transmembrane</keyword>
<feature type="transmembrane region" description="Helical" evidence="5">
    <location>
        <begin position="65"/>
        <end position="82"/>
    </location>
</feature>
<dbReference type="InterPro" id="IPR039421">
    <property type="entry name" value="Type_1_exporter"/>
</dbReference>
<comment type="subcellular location">
    <subcellularLocation>
        <location evidence="1">Membrane</location>
        <topology evidence="1">Multi-pass membrane protein</topology>
    </subcellularLocation>
</comment>
<dbReference type="PANTHER" id="PTHR24221:SF620">
    <property type="entry name" value="ABC TRANSMEMBRANE TYPE-1 DOMAIN-CONTAINING PROTEIN"/>
    <property type="match status" value="1"/>
</dbReference>
<dbReference type="SUPFAM" id="SSF90123">
    <property type="entry name" value="ABC transporter transmembrane region"/>
    <property type="match status" value="1"/>
</dbReference>
<comment type="caution">
    <text evidence="7">The sequence shown here is derived from an EMBL/GenBank/DDBJ whole genome shotgun (WGS) entry which is preliminary data.</text>
</comment>
<dbReference type="InterPro" id="IPR036640">
    <property type="entry name" value="ABC1_TM_sf"/>
</dbReference>
<dbReference type="EMBL" id="JAKCXM010005611">
    <property type="protein sequence ID" value="KAJ0388938.1"/>
    <property type="molecule type" value="Genomic_DNA"/>
</dbReference>
<protein>
    <recommendedName>
        <fullName evidence="6">ABC transmembrane type-1 domain-containing protein</fullName>
    </recommendedName>
</protein>
<dbReference type="Gene3D" id="1.20.1560.10">
    <property type="entry name" value="ABC transporter type 1, transmembrane domain"/>
    <property type="match status" value="1"/>
</dbReference>
<evidence type="ECO:0000256" key="5">
    <source>
        <dbReference type="SAM" id="Phobius"/>
    </source>
</evidence>
<evidence type="ECO:0000313" key="7">
    <source>
        <dbReference type="EMBL" id="KAJ0388938.1"/>
    </source>
</evidence>
<dbReference type="GO" id="GO:0016020">
    <property type="term" value="C:membrane"/>
    <property type="evidence" value="ECO:0007669"/>
    <property type="project" value="UniProtKB-SubCell"/>
</dbReference>
<reference evidence="7" key="1">
    <citation type="submission" date="2021-12" db="EMBL/GenBank/DDBJ databases">
        <title>Prjna785345.</title>
        <authorList>
            <person name="Rujirawat T."/>
            <person name="Krajaejun T."/>
        </authorList>
    </citation>
    <scope>NUCLEOTIDE SEQUENCE</scope>
    <source>
        <strain evidence="7">Pi057C3</strain>
    </source>
</reference>
<dbReference type="GO" id="GO:0005524">
    <property type="term" value="F:ATP binding"/>
    <property type="evidence" value="ECO:0007669"/>
    <property type="project" value="InterPro"/>
</dbReference>
<name>A0AAD5Q3T6_PYTIN</name>
<dbReference type="PROSITE" id="PS50929">
    <property type="entry name" value="ABC_TM1F"/>
    <property type="match status" value="1"/>
</dbReference>
<dbReference type="Proteomes" id="UP001209570">
    <property type="component" value="Unassembled WGS sequence"/>
</dbReference>
<dbReference type="AlphaFoldDB" id="A0AAD5Q3T6"/>
<keyword evidence="8" id="KW-1185">Reference proteome</keyword>
<feature type="domain" description="ABC transmembrane type-1" evidence="6">
    <location>
        <begin position="1"/>
        <end position="108"/>
    </location>
</feature>
<sequence length="126" mass="13808">MQHYGFAVVSQRLVSRVRLATFSSMLQQEIGWFDLEENASGALVSRLATDSATLQAMTSDTLNQGLVNLTTLGIGFGIAFYYSWEMTLVLLATSPILIFTSYIQAQMMSGTINNRKNNDADTAAGR</sequence>
<evidence type="ECO:0000256" key="3">
    <source>
        <dbReference type="ARBA" id="ARBA00022989"/>
    </source>
</evidence>
<keyword evidence="4 5" id="KW-0472">Membrane</keyword>
<keyword evidence="3 5" id="KW-1133">Transmembrane helix</keyword>
<dbReference type="GO" id="GO:0140359">
    <property type="term" value="F:ABC-type transporter activity"/>
    <property type="evidence" value="ECO:0007669"/>
    <property type="project" value="InterPro"/>
</dbReference>
<evidence type="ECO:0000259" key="6">
    <source>
        <dbReference type="PROSITE" id="PS50929"/>
    </source>
</evidence>
<dbReference type="InterPro" id="IPR011527">
    <property type="entry name" value="ABC1_TM_dom"/>
</dbReference>
<gene>
    <name evidence="7" type="ORF">P43SY_010934</name>
</gene>
<evidence type="ECO:0000256" key="2">
    <source>
        <dbReference type="ARBA" id="ARBA00022692"/>
    </source>
</evidence>
<evidence type="ECO:0000256" key="4">
    <source>
        <dbReference type="ARBA" id="ARBA00023136"/>
    </source>
</evidence>
<dbReference type="PANTHER" id="PTHR24221">
    <property type="entry name" value="ATP-BINDING CASSETTE SUB-FAMILY B"/>
    <property type="match status" value="1"/>
</dbReference>
<accession>A0AAD5Q3T6</accession>
<evidence type="ECO:0000256" key="1">
    <source>
        <dbReference type="ARBA" id="ARBA00004141"/>
    </source>
</evidence>
<organism evidence="7 8">
    <name type="scientific">Pythium insidiosum</name>
    <name type="common">Pythiosis disease agent</name>
    <dbReference type="NCBI Taxonomy" id="114742"/>
    <lineage>
        <taxon>Eukaryota</taxon>
        <taxon>Sar</taxon>
        <taxon>Stramenopiles</taxon>
        <taxon>Oomycota</taxon>
        <taxon>Peronosporomycetes</taxon>
        <taxon>Pythiales</taxon>
        <taxon>Pythiaceae</taxon>
        <taxon>Pythium</taxon>
    </lineage>
</organism>
<evidence type="ECO:0000313" key="8">
    <source>
        <dbReference type="Proteomes" id="UP001209570"/>
    </source>
</evidence>